<organism evidence="2 3">
    <name type="scientific">Papiliotrema laurentii</name>
    <name type="common">Cryptococcus laurentii</name>
    <dbReference type="NCBI Taxonomy" id="5418"/>
    <lineage>
        <taxon>Eukaryota</taxon>
        <taxon>Fungi</taxon>
        <taxon>Dikarya</taxon>
        <taxon>Basidiomycota</taxon>
        <taxon>Agaricomycotina</taxon>
        <taxon>Tremellomycetes</taxon>
        <taxon>Tremellales</taxon>
        <taxon>Rhynchogastremaceae</taxon>
        <taxon>Papiliotrema</taxon>
    </lineage>
</organism>
<dbReference type="EMBL" id="JAODAN010000012">
    <property type="protein sequence ID" value="KAK1920808.1"/>
    <property type="molecule type" value="Genomic_DNA"/>
</dbReference>
<protein>
    <recommendedName>
        <fullName evidence="4">S-adenosyl-L-methionine-dependent methyltransferase</fullName>
    </recommendedName>
</protein>
<keyword evidence="1" id="KW-0732">Signal</keyword>
<comment type="caution">
    <text evidence="2">The sequence shown here is derived from an EMBL/GenBank/DDBJ whole genome shotgun (WGS) entry which is preliminary data.</text>
</comment>
<proteinExistence type="predicted"/>
<dbReference type="InterPro" id="IPR029063">
    <property type="entry name" value="SAM-dependent_MTases_sf"/>
</dbReference>
<keyword evidence="3" id="KW-1185">Reference proteome</keyword>
<dbReference type="Gene3D" id="3.40.50.150">
    <property type="entry name" value="Vaccinia Virus protein VP39"/>
    <property type="match status" value="1"/>
</dbReference>
<name>A0AAD9CUU7_PAPLA</name>
<dbReference type="Proteomes" id="UP001182556">
    <property type="component" value="Unassembled WGS sequence"/>
</dbReference>
<accession>A0AAD9CUU7</accession>
<evidence type="ECO:0000313" key="2">
    <source>
        <dbReference type="EMBL" id="KAK1920808.1"/>
    </source>
</evidence>
<dbReference type="SUPFAM" id="SSF53335">
    <property type="entry name" value="S-adenosyl-L-methionine-dependent methyltransferases"/>
    <property type="match status" value="1"/>
</dbReference>
<feature type="signal peptide" evidence="1">
    <location>
        <begin position="1"/>
        <end position="20"/>
    </location>
</feature>
<evidence type="ECO:0000313" key="3">
    <source>
        <dbReference type="Proteomes" id="UP001182556"/>
    </source>
</evidence>
<evidence type="ECO:0000256" key="1">
    <source>
        <dbReference type="SAM" id="SignalP"/>
    </source>
</evidence>
<gene>
    <name evidence="2" type="ORF">DB88DRAFT_108280</name>
</gene>
<reference evidence="2" key="1">
    <citation type="submission" date="2023-02" db="EMBL/GenBank/DDBJ databases">
        <title>Identification and recombinant expression of a fungal hydrolase from Papiliotrema laurentii that hydrolyzes apple cutin and clears colloidal polyester polyurethane.</title>
        <authorList>
            <consortium name="DOE Joint Genome Institute"/>
            <person name="Roman V.A."/>
            <person name="Bojanowski C."/>
            <person name="Crable B.R."/>
            <person name="Wagner D.N."/>
            <person name="Hung C.S."/>
            <person name="Nadeau L.J."/>
            <person name="Schratz L."/>
            <person name="Haridas S."/>
            <person name="Pangilinan J."/>
            <person name="Lipzen A."/>
            <person name="Na H."/>
            <person name="Yan M."/>
            <person name="Ng V."/>
            <person name="Grigoriev I.V."/>
            <person name="Spatafora J.W."/>
            <person name="Barlow D."/>
            <person name="Biffinger J."/>
            <person name="Kelley-Loughnane N."/>
            <person name="Varaljay V.A."/>
            <person name="Crookes-Goodson W.J."/>
        </authorList>
    </citation>
    <scope>NUCLEOTIDE SEQUENCE</scope>
    <source>
        <strain evidence="2">5307AH</strain>
    </source>
</reference>
<evidence type="ECO:0008006" key="4">
    <source>
        <dbReference type="Google" id="ProtNLM"/>
    </source>
</evidence>
<feature type="chain" id="PRO_5042240994" description="S-adenosyl-L-methionine-dependent methyltransferase" evidence="1">
    <location>
        <begin position="21"/>
        <end position="340"/>
    </location>
</feature>
<sequence>MVQPYVVAIASLPLVARLIALVVPEACLEPYAFWSPDSLNLRPGETSATTAWRNMGYWENASTFPDAAEALARKLLDFADAPSGGAVLDVAHGAGESLKLHLSQIPPPNYLIGLTSQASETEAARRLVDSIPHPNTSVELIAGSASYRPGKDLDHPLNPMRGYLGQQSPITHEDTDDEDIHDEAQQVFSSPDGPPPYDLVYVLDAVYHFRPAVPYFLASVFQVLRPGQGVIAFTDILPPPSVNAFLGHLVLPPLLSIPARNIMNRPKSFDEYVDILERIGYSSIRIEDWSEGVWKGFSANLKERGLFWRLVGRAVDAAERNGWKFIAVRAKRPAAAVDTA</sequence>
<dbReference type="AlphaFoldDB" id="A0AAD9CUU7"/>